<dbReference type="AlphaFoldDB" id="A0A3E4T9K9"/>
<name>A0A3E4T9K9_PHOVU</name>
<accession>A0A3E4T9K9</accession>
<organism evidence="1 2">
    <name type="scientific">Phocaeicola vulgatus</name>
    <name type="common">Bacteroides vulgatus</name>
    <dbReference type="NCBI Taxonomy" id="821"/>
    <lineage>
        <taxon>Bacteria</taxon>
        <taxon>Pseudomonadati</taxon>
        <taxon>Bacteroidota</taxon>
        <taxon>Bacteroidia</taxon>
        <taxon>Bacteroidales</taxon>
        <taxon>Bacteroidaceae</taxon>
        <taxon>Phocaeicola</taxon>
    </lineage>
</organism>
<comment type="caution">
    <text evidence="1">The sequence shown here is derived from an EMBL/GenBank/DDBJ whole genome shotgun (WGS) entry which is preliminary data.</text>
</comment>
<dbReference type="Proteomes" id="UP000261278">
    <property type="component" value="Unassembled WGS sequence"/>
</dbReference>
<sequence length="365" mass="42182">METTLLTKENAHRVTMVRRVDAPESEPVVFLFRGKRHGYCSYSHLVGNPGKEEILAPADFKDWEVVEVAHPGYLEEYFKQACSSYNLTSFSPDERGESDIASHEKELHEDLQSMPEQQRERYMENYKRYFSAMIAANSRCASAMITGPARFNTGRNEKACNSHAKSVTAFREWRERALEAIRKATEAAKPEEQRLEEEWQKVKAFIDDAASTIHGIDTGTARGYSRALFVSNLAGRLSTYVNHGNVEIIDRAVARLREWNDKVKKPVVTARHSIFKYPELVRKVREKQQERASRENREIPFDGGKVVYNFEEDRLQILFDKIPDTDMRTTLKRNAFKWAPRNQAWQRQLTRNAEYAAGQVLKITI</sequence>
<proteinExistence type="predicted"/>
<evidence type="ECO:0000313" key="2">
    <source>
        <dbReference type="Proteomes" id="UP000261278"/>
    </source>
</evidence>
<evidence type="ECO:0000313" key="1">
    <source>
        <dbReference type="EMBL" id="RGL87781.1"/>
    </source>
</evidence>
<evidence type="ECO:0008006" key="3">
    <source>
        <dbReference type="Google" id="ProtNLM"/>
    </source>
</evidence>
<dbReference type="EMBL" id="QSSN01000004">
    <property type="protein sequence ID" value="RGL87781.1"/>
    <property type="molecule type" value="Genomic_DNA"/>
</dbReference>
<dbReference type="RefSeq" id="WP_117677920.1">
    <property type="nucleotide sequence ID" value="NZ_QSSN01000004.1"/>
</dbReference>
<gene>
    <name evidence="1" type="ORF">DXC44_05265</name>
</gene>
<reference evidence="1 2" key="1">
    <citation type="submission" date="2018-08" db="EMBL/GenBank/DDBJ databases">
        <title>A genome reference for cultivated species of the human gut microbiota.</title>
        <authorList>
            <person name="Zou Y."/>
            <person name="Xue W."/>
            <person name="Luo G."/>
        </authorList>
    </citation>
    <scope>NUCLEOTIDE SEQUENCE [LARGE SCALE GENOMIC DNA]</scope>
    <source>
        <strain evidence="1 2">TF05-18</strain>
    </source>
</reference>
<protein>
    <recommendedName>
        <fullName evidence="3">DUF3560 domain-containing protein</fullName>
    </recommendedName>
</protein>